<comment type="caution">
    <text evidence="1">The sequence shown here is derived from an EMBL/GenBank/DDBJ whole genome shotgun (WGS) entry which is preliminary data.</text>
</comment>
<accession>A0A7X2LT76</accession>
<dbReference type="RefSeq" id="WP_154377683.1">
    <property type="nucleotide sequence ID" value="NZ_WKJJ01000014.1"/>
</dbReference>
<dbReference type="Gene3D" id="3.40.1760.10">
    <property type="entry name" value="YfbM-like super family"/>
    <property type="match status" value="1"/>
</dbReference>
<protein>
    <submittedName>
        <fullName evidence="1">DUF1877 family protein</fullName>
    </submittedName>
</protein>
<sequence length="183" mass="19899">MGISCVAYAVSDGNIRRVLADPPLVWRLVEPEDAGLYLAEIGYENSPLAPEVPTLVYTGHERYLLDLDRLWDGLGACLRTCAPRMPCFFDDAQPLGHIDVGYGPALFHRASAMARIAEACAGIDESQVVAALKTANFEGVYLGDVWESGSNEVATCLKECYTEFQAFAAFAARHKLGAVIHMT</sequence>
<gene>
    <name evidence="1" type="ORF">GJ700_21390</name>
</gene>
<dbReference type="Proteomes" id="UP000446768">
    <property type="component" value="Unassembled WGS sequence"/>
</dbReference>
<reference evidence="1 2" key="1">
    <citation type="submission" date="2019-11" db="EMBL/GenBank/DDBJ databases">
        <title>Novel species isolated from a subtropical stream in China.</title>
        <authorList>
            <person name="Lu H."/>
        </authorList>
    </citation>
    <scope>NUCLEOTIDE SEQUENCE [LARGE SCALE GENOMIC DNA]</scope>
    <source>
        <strain evidence="1 2">FT92W</strain>
    </source>
</reference>
<dbReference type="InterPro" id="IPR035944">
    <property type="entry name" value="YfbM-like_sf"/>
</dbReference>
<proteinExistence type="predicted"/>
<dbReference type="InterPro" id="IPR015068">
    <property type="entry name" value="DUF1877"/>
</dbReference>
<dbReference type="EMBL" id="WKJJ01000014">
    <property type="protein sequence ID" value="MRV74265.1"/>
    <property type="molecule type" value="Genomic_DNA"/>
</dbReference>
<dbReference type="Pfam" id="PF08974">
    <property type="entry name" value="DUF1877"/>
    <property type="match status" value="1"/>
</dbReference>
<keyword evidence="2" id="KW-1185">Reference proteome</keyword>
<evidence type="ECO:0000313" key="2">
    <source>
        <dbReference type="Proteomes" id="UP000446768"/>
    </source>
</evidence>
<dbReference type="AlphaFoldDB" id="A0A7X2LT76"/>
<organism evidence="1 2">
    <name type="scientific">Pseudoduganella rivuli</name>
    <dbReference type="NCBI Taxonomy" id="2666085"/>
    <lineage>
        <taxon>Bacteria</taxon>
        <taxon>Pseudomonadati</taxon>
        <taxon>Pseudomonadota</taxon>
        <taxon>Betaproteobacteria</taxon>
        <taxon>Burkholderiales</taxon>
        <taxon>Oxalobacteraceae</taxon>
        <taxon>Telluria group</taxon>
        <taxon>Pseudoduganella</taxon>
    </lineage>
</organism>
<name>A0A7X2LT76_9BURK</name>
<evidence type="ECO:0000313" key="1">
    <source>
        <dbReference type="EMBL" id="MRV74265.1"/>
    </source>
</evidence>